<sequence>MSDDLVVIVPGITGSVLAPGGQPLWSLSAAALRNGVLRTSAVLDSLTLPSDLEELSDFEEVAFDTPEVIRGIHVWPGFWQGMGYGALIDRLESAVPGRVLCFPYDWRLPNAYTASKLRLFVEEALRRWPGRRVTFVCHSMGGLIARYYLEVLGGREHCARLITIGTPFSGAVKAVKALTGGLYPRIPNVGERVARVATTFPSVAELLPTYRCFDAGPGTEPLTLSEIDVPGLPNKLVLRGRRFHDELRQAVERNHAALRHGENSYPMHVFAGKLHVTDQSIAVDGSRLVYQQTQRGIDHAGDSTVPSFSAVPADWERDENALFRSAKHGPLVNHRDLLDDVIAKVTARELGAILAPLDELAVYLPEIASVAEPVDLTVISDSPNMRLHASIRDVDGHIHASHIPLIPDGSGRRYVASMGLPLGLWQVRIEEITKHPQAFVEDLITIV</sequence>
<gene>
    <name evidence="1" type="ORF">ACFO5K_22705</name>
</gene>
<dbReference type="EMBL" id="JBHSDL010000028">
    <property type="protein sequence ID" value="MFC4376905.1"/>
    <property type="molecule type" value="Genomic_DNA"/>
</dbReference>
<dbReference type="Pfam" id="PF02450">
    <property type="entry name" value="LCAT"/>
    <property type="match status" value="1"/>
</dbReference>
<accession>A0ABV8VLF2</accession>
<reference evidence="2" key="1">
    <citation type="journal article" date="2019" name="Int. J. Syst. Evol. Microbiol.">
        <title>The Global Catalogue of Microorganisms (GCM) 10K type strain sequencing project: providing services to taxonomists for standard genome sequencing and annotation.</title>
        <authorList>
            <consortium name="The Broad Institute Genomics Platform"/>
            <consortium name="The Broad Institute Genome Sequencing Center for Infectious Disease"/>
            <person name="Wu L."/>
            <person name="Ma J."/>
        </authorList>
    </citation>
    <scope>NUCLEOTIDE SEQUENCE [LARGE SCALE GENOMIC DNA]</scope>
    <source>
        <strain evidence="2">IBRC-M 10490</strain>
    </source>
</reference>
<dbReference type="InterPro" id="IPR029058">
    <property type="entry name" value="AB_hydrolase_fold"/>
</dbReference>
<evidence type="ECO:0000313" key="1">
    <source>
        <dbReference type="EMBL" id="MFC4376905.1"/>
    </source>
</evidence>
<dbReference type="PANTHER" id="PTHR11440">
    <property type="entry name" value="LECITHIN-CHOLESTEROL ACYLTRANSFERASE-RELATED"/>
    <property type="match status" value="1"/>
</dbReference>
<proteinExistence type="predicted"/>
<dbReference type="Gene3D" id="3.40.50.1820">
    <property type="entry name" value="alpha/beta hydrolase"/>
    <property type="match status" value="1"/>
</dbReference>
<comment type="caution">
    <text evidence="1">The sequence shown here is derived from an EMBL/GenBank/DDBJ whole genome shotgun (WGS) entry which is preliminary data.</text>
</comment>
<keyword evidence="2" id="KW-1185">Reference proteome</keyword>
<evidence type="ECO:0000313" key="2">
    <source>
        <dbReference type="Proteomes" id="UP001595844"/>
    </source>
</evidence>
<dbReference type="RefSeq" id="WP_378566607.1">
    <property type="nucleotide sequence ID" value="NZ_JBHSDL010000028.1"/>
</dbReference>
<dbReference type="Proteomes" id="UP001595844">
    <property type="component" value="Unassembled WGS sequence"/>
</dbReference>
<protein>
    <submittedName>
        <fullName evidence="1">Esterase/lipase family protein</fullName>
    </submittedName>
</protein>
<name>A0ABV8VLF2_9NOCA</name>
<dbReference type="InterPro" id="IPR003386">
    <property type="entry name" value="LACT/PDAT_acylTrfase"/>
</dbReference>
<dbReference type="SUPFAM" id="SSF53474">
    <property type="entry name" value="alpha/beta-Hydrolases"/>
    <property type="match status" value="1"/>
</dbReference>
<organism evidence="1 2">
    <name type="scientific">Nocardia halotolerans</name>
    <dbReference type="NCBI Taxonomy" id="1755878"/>
    <lineage>
        <taxon>Bacteria</taxon>
        <taxon>Bacillati</taxon>
        <taxon>Actinomycetota</taxon>
        <taxon>Actinomycetes</taxon>
        <taxon>Mycobacteriales</taxon>
        <taxon>Nocardiaceae</taxon>
        <taxon>Nocardia</taxon>
    </lineage>
</organism>